<evidence type="ECO:0000256" key="2">
    <source>
        <dbReference type="SAM" id="Phobius"/>
    </source>
</evidence>
<reference evidence="3 4" key="1">
    <citation type="submission" date="2013-11" db="EMBL/GenBank/DDBJ databases">
        <title>The Genome Sequence of Plasmodium yoelii 17X.</title>
        <authorList>
            <consortium name="The Broad Institute Genomics Platform"/>
            <consortium name="The Broad Institute Genome Sequencing Center for Infectious Disease"/>
            <person name="Neafsey D."/>
            <person name="Adams J."/>
            <person name="Walker B."/>
            <person name="Young S.K."/>
            <person name="Zeng Q."/>
            <person name="Gargeya S."/>
            <person name="Fitzgerald M."/>
            <person name="Haas B."/>
            <person name="Abouelleil A."/>
            <person name="Alvarado L."/>
            <person name="Chapman S.B."/>
            <person name="Gainer-Dewar J."/>
            <person name="Goldberg J."/>
            <person name="Griggs A."/>
            <person name="Gujja S."/>
            <person name="Hansen M."/>
            <person name="Howarth C."/>
            <person name="Imamovic A."/>
            <person name="Ireland A."/>
            <person name="Larimer J."/>
            <person name="McCowan C."/>
            <person name="Murphy C."/>
            <person name="Pearson M."/>
            <person name="Poon T.W."/>
            <person name="Priest M."/>
            <person name="Roberts A."/>
            <person name="Saif S."/>
            <person name="Shea T."/>
            <person name="Sykes S."/>
            <person name="Wortman J."/>
            <person name="Nusbaum C."/>
            <person name="Birren B."/>
        </authorList>
    </citation>
    <scope>NUCLEOTIDE SEQUENCE [LARGE SCALE GENOMIC DNA]</scope>
    <source>
        <strain evidence="3 4">17X</strain>
    </source>
</reference>
<name>V7PFY2_PLAYE</name>
<evidence type="ECO:0000313" key="3">
    <source>
        <dbReference type="EMBL" id="ETB58471.1"/>
    </source>
</evidence>
<gene>
    <name evidence="3" type="ORF">YYC_04067</name>
</gene>
<sequence>MQVQVYIHNIVFLFMNKIIIKKTSPICSVHTLSYFNIHSKNENKTQDKKNRIMEFPNDVWFNNKTCQIENLYRKNHTIHYYLKKNDIVTALAEIRKGVSPFIKDECNRTSLDIAIVLFMRKFNEFIFTSLIIDYLYKTKNKTEEVKYRYNCKGILEKYDNKRDYNEYDIFHNNYKITHVNDQDDNFINSILLKKKIKYNSFIIKDYNNNNSEDISNEKYDQKNLFFSFQKTLILNLSKNMKAQLNEILRQARALLFFIKTLSKNIILKKSAKNVIKEEIEKLPFPYFYNVAIHTLFKFFSPERVKVKRKKQKNKKINERKNHTSVSSDISSSSSSTNSSGKGGYNSINGWDVKNPADSRKLITKILTNKLIGNEIIIFIGTFFSYFSNLVFIFGEKIFRTNLITSQYLLHMSFTLDNEYLFNVIINRNNIFNQVQIFDWNKLIDSLLPQQNIMQGYYKPLIYAKLSKSFLDKVKKFYQNKNKKKIQNDYFKNAKIISPHISNLPYIIRPSSIHKTTNILKR</sequence>
<keyword evidence="2" id="KW-1133">Transmembrane helix</keyword>
<feature type="region of interest" description="Disordered" evidence="1">
    <location>
        <begin position="309"/>
        <end position="342"/>
    </location>
</feature>
<proteinExistence type="predicted"/>
<protein>
    <submittedName>
        <fullName evidence="3">Uncharacterized protein</fullName>
    </submittedName>
</protein>
<organism evidence="3 4">
    <name type="scientific">Plasmodium yoelii 17X</name>
    <dbReference type="NCBI Taxonomy" id="1323249"/>
    <lineage>
        <taxon>Eukaryota</taxon>
        <taxon>Sar</taxon>
        <taxon>Alveolata</taxon>
        <taxon>Apicomplexa</taxon>
        <taxon>Aconoidasida</taxon>
        <taxon>Haemosporida</taxon>
        <taxon>Plasmodiidae</taxon>
        <taxon>Plasmodium</taxon>
        <taxon>Plasmodium (Vinckeia)</taxon>
    </lineage>
</organism>
<dbReference type="AlphaFoldDB" id="V7PFY2"/>
<keyword evidence="2" id="KW-0472">Membrane</keyword>
<feature type="transmembrane region" description="Helical" evidence="2">
    <location>
        <begin position="375"/>
        <end position="394"/>
    </location>
</feature>
<dbReference type="Proteomes" id="UP000018538">
    <property type="component" value="Unassembled WGS sequence"/>
</dbReference>
<dbReference type="OrthoDB" id="371459at2759"/>
<feature type="non-terminal residue" evidence="3">
    <location>
        <position position="1"/>
    </location>
</feature>
<dbReference type="EMBL" id="KI635789">
    <property type="protein sequence ID" value="ETB58471.1"/>
    <property type="molecule type" value="Genomic_DNA"/>
</dbReference>
<keyword evidence="4" id="KW-1185">Reference proteome</keyword>
<accession>V7PFY2</accession>
<feature type="compositionally biased region" description="Low complexity" evidence="1">
    <location>
        <begin position="324"/>
        <end position="339"/>
    </location>
</feature>
<evidence type="ECO:0000256" key="1">
    <source>
        <dbReference type="SAM" id="MobiDB-lite"/>
    </source>
</evidence>
<keyword evidence="2" id="KW-0812">Transmembrane</keyword>
<evidence type="ECO:0000313" key="4">
    <source>
        <dbReference type="Proteomes" id="UP000018538"/>
    </source>
</evidence>